<dbReference type="PANTHER" id="PTHR47354">
    <property type="entry name" value="NADH OXIDOREDUCTASE HCR"/>
    <property type="match status" value="1"/>
</dbReference>
<dbReference type="OrthoDB" id="502624at2"/>
<feature type="domain" description="2Fe-2S ferredoxin-type" evidence="8">
    <location>
        <begin position="239"/>
        <end position="326"/>
    </location>
</feature>
<dbReference type="Pfam" id="PF00111">
    <property type="entry name" value="Fer2"/>
    <property type="match status" value="1"/>
</dbReference>
<dbReference type="RefSeq" id="WP_141867280.1">
    <property type="nucleotide sequence ID" value="NZ_BAABAN010000001.1"/>
</dbReference>
<dbReference type="GO" id="GO:0046872">
    <property type="term" value="F:metal ion binding"/>
    <property type="evidence" value="ECO:0007669"/>
    <property type="project" value="UniProtKB-KW"/>
</dbReference>
<evidence type="ECO:0000313" key="10">
    <source>
        <dbReference type="EMBL" id="TQL71584.1"/>
    </source>
</evidence>
<dbReference type="InterPro" id="IPR006058">
    <property type="entry name" value="2Fe2S_fd_BS"/>
</dbReference>
<evidence type="ECO:0000256" key="4">
    <source>
        <dbReference type="ARBA" id="ARBA00022723"/>
    </source>
</evidence>
<name>A0A543AG79_9MICC</name>
<evidence type="ECO:0000313" key="11">
    <source>
        <dbReference type="Proteomes" id="UP000319746"/>
    </source>
</evidence>
<dbReference type="GO" id="GO:0051537">
    <property type="term" value="F:2 iron, 2 sulfur cluster binding"/>
    <property type="evidence" value="ECO:0007669"/>
    <property type="project" value="UniProtKB-KW"/>
</dbReference>
<proteinExistence type="predicted"/>
<dbReference type="EMBL" id="VFOU01000003">
    <property type="protein sequence ID" value="TQL71584.1"/>
    <property type="molecule type" value="Genomic_DNA"/>
</dbReference>
<organism evidence="10 11">
    <name type="scientific">Enteractinococcus coprophilus</name>
    <dbReference type="NCBI Taxonomy" id="1027633"/>
    <lineage>
        <taxon>Bacteria</taxon>
        <taxon>Bacillati</taxon>
        <taxon>Actinomycetota</taxon>
        <taxon>Actinomycetes</taxon>
        <taxon>Micrococcales</taxon>
        <taxon>Micrococcaceae</taxon>
    </lineage>
</organism>
<dbReference type="Gene3D" id="3.40.50.80">
    <property type="entry name" value="Nucleotide-binding domain of ferredoxin-NADP reductase (FNR) module"/>
    <property type="match status" value="1"/>
</dbReference>
<evidence type="ECO:0000259" key="8">
    <source>
        <dbReference type="PROSITE" id="PS51085"/>
    </source>
</evidence>
<evidence type="ECO:0000256" key="7">
    <source>
        <dbReference type="ARBA" id="ARBA00023014"/>
    </source>
</evidence>
<feature type="domain" description="FAD-binding FR-type" evidence="9">
    <location>
        <begin position="6"/>
        <end position="112"/>
    </location>
</feature>
<keyword evidence="7" id="KW-0411">Iron-sulfur</keyword>
<dbReference type="CDD" id="cd06185">
    <property type="entry name" value="PDR_like"/>
    <property type="match status" value="1"/>
</dbReference>
<dbReference type="SUPFAM" id="SSF63380">
    <property type="entry name" value="Riboflavin synthase domain-like"/>
    <property type="match status" value="1"/>
</dbReference>
<dbReference type="PROSITE" id="PS00197">
    <property type="entry name" value="2FE2S_FER_1"/>
    <property type="match status" value="1"/>
</dbReference>
<evidence type="ECO:0000256" key="3">
    <source>
        <dbReference type="ARBA" id="ARBA00022714"/>
    </source>
</evidence>
<dbReference type="InterPro" id="IPR017938">
    <property type="entry name" value="Riboflavin_synthase-like_b-brl"/>
</dbReference>
<comment type="cofactor">
    <cofactor evidence="1">
        <name>FAD</name>
        <dbReference type="ChEBI" id="CHEBI:57692"/>
    </cofactor>
</comment>
<dbReference type="PROSITE" id="PS51085">
    <property type="entry name" value="2FE2S_FER_2"/>
    <property type="match status" value="1"/>
</dbReference>
<keyword evidence="4" id="KW-0479">Metal-binding</keyword>
<dbReference type="InterPro" id="IPR039261">
    <property type="entry name" value="FNR_nucleotide-bd"/>
</dbReference>
<sequence>MTLTAPSKAPATIDTVIDSVDRAADEVVTLVLRRTDGANFPAWEPGAHVDVHLENGLIRQYSLCSPTADRSTLQIGVLRTPDSRGGSAFVHDNLWPGTELTISAPRNNFPLVKSRKYMFIAGGIGITPIIPMMEAAEAAGKEWVLHYGGRSRTSMAFLDELVTKYGPEKIRIYANDEDNMLDLTQVLAMPRAHMLVYACGPGGMLNAIEDLCMGWPPGALHIERFVATELGAAANSEPFEVELAQTGTTVTVQPDETIVDAVEQAGARVLSSCRAGVCGTCETRIIAGEPEHRDAVLTEEDKAAGEVMLPCVSRAAAGCSRLVLDL</sequence>
<evidence type="ECO:0000256" key="6">
    <source>
        <dbReference type="ARBA" id="ARBA00023004"/>
    </source>
</evidence>
<evidence type="ECO:0000259" key="9">
    <source>
        <dbReference type="PROSITE" id="PS51384"/>
    </source>
</evidence>
<evidence type="ECO:0000256" key="2">
    <source>
        <dbReference type="ARBA" id="ARBA00022630"/>
    </source>
</evidence>
<dbReference type="PANTHER" id="PTHR47354:SF1">
    <property type="entry name" value="CARNITINE MONOOXYGENASE REDUCTASE SUBUNIT"/>
    <property type="match status" value="1"/>
</dbReference>
<dbReference type="Proteomes" id="UP000319746">
    <property type="component" value="Unassembled WGS sequence"/>
</dbReference>
<keyword evidence="3" id="KW-0001">2Fe-2S</keyword>
<evidence type="ECO:0000256" key="5">
    <source>
        <dbReference type="ARBA" id="ARBA00023002"/>
    </source>
</evidence>
<dbReference type="SUPFAM" id="SSF54292">
    <property type="entry name" value="2Fe-2S ferredoxin-like"/>
    <property type="match status" value="1"/>
</dbReference>
<dbReference type="InterPro" id="IPR001433">
    <property type="entry name" value="OxRdtase_FAD/NAD-bd"/>
</dbReference>
<accession>A0A543AG79</accession>
<dbReference type="PROSITE" id="PS51384">
    <property type="entry name" value="FAD_FR"/>
    <property type="match status" value="1"/>
</dbReference>
<dbReference type="InterPro" id="IPR017927">
    <property type="entry name" value="FAD-bd_FR_type"/>
</dbReference>
<keyword evidence="2" id="KW-0285">Flavoprotein</keyword>
<gene>
    <name evidence="10" type="ORF">FB556_2072</name>
</gene>
<dbReference type="SUPFAM" id="SSF52343">
    <property type="entry name" value="Ferredoxin reductase-like, C-terminal NADP-linked domain"/>
    <property type="match status" value="1"/>
</dbReference>
<dbReference type="Gene3D" id="2.40.30.10">
    <property type="entry name" value="Translation factors"/>
    <property type="match status" value="1"/>
</dbReference>
<dbReference type="InterPro" id="IPR012675">
    <property type="entry name" value="Beta-grasp_dom_sf"/>
</dbReference>
<protein>
    <submittedName>
        <fullName evidence="10">Ferredoxin-NADP reductase</fullName>
    </submittedName>
</protein>
<dbReference type="InterPro" id="IPR050415">
    <property type="entry name" value="MRET"/>
</dbReference>
<dbReference type="PRINTS" id="PR00409">
    <property type="entry name" value="PHDIOXRDTASE"/>
</dbReference>
<keyword evidence="5" id="KW-0560">Oxidoreductase</keyword>
<reference evidence="10 11" key="1">
    <citation type="submission" date="2019-06" db="EMBL/GenBank/DDBJ databases">
        <title>Sequencing the genomes of 1000 actinobacteria strains.</title>
        <authorList>
            <person name="Klenk H.-P."/>
        </authorList>
    </citation>
    <scope>NUCLEOTIDE SEQUENCE [LARGE SCALE GENOMIC DNA]</scope>
    <source>
        <strain evidence="10 11">DSM 24083</strain>
    </source>
</reference>
<dbReference type="GO" id="GO:0016491">
    <property type="term" value="F:oxidoreductase activity"/>
    <property type="evidence" value="ECO:0007669"/>
    <property type="project" value="UniProtKB-KW"/>
</dbReference>
<keyword evidence="6" id="KW-0408">Iron</keyword>
<dbReference type="Gene3D" id="3.10.20.30">
    <property type="match status" value="1"/>
</dbReference>
<dbReference type="InterPro" id="IPR001041">
    <property type="entry name" value="2Fe-2S_ferredoxin-type"/>
</dbReference>
<dbReference type="AlphaFoldDB" id="A0A543AG79"/>
<keyword evidence="11" id="KW-1185">Reference proteome</keyword>
<dbReference type="InterPro" id="IPR036010">
    <property type="entry name" value="2Fe-2S_ferredoxin-like_sf"/>
</dbReference>
<comment type="caution">
    <text evidence="10">The sequence shown here is derived from an EMBL/GenBank/DDBJ whole genome shotgun (WGS) entry which is preliminary data.</text>
</comment>
<evidence type="ECO:0000256" key="1">
    <source>
        <dbReference type="ARBA" id="ARBA00001974"/>
    </source>
</evidence>
<dbReference type="Pfam" id="PF00175">
    <property type="entry name" value="NAD_binding_1"/>
    <property type="match status" value="1"/>
</dbReference>
<dbReference type="CDD" id="cd00207">
    <property type="entry name" value="fer2"/>
    <property type="match status" value="1"/>
</dbReference>